<accession>Q5B009</accession>
<evidence type="ECO:0000259" key="2">
    <source>
        <dbReference type="PROSITE" id="PS50280"/>
    </source>
</evidence>
<reference evidence="4" key="2">
    <citation type="journal article" date="2009" name="Fungal Genet. Biol.">
        <title>The 2008 update of the Aspergillus nidulans genome annotation: a community effort.</title>
        <authorList>
            <person name="Wortman J.R."/>
            <person name="Gilsenan J.M."/>
            <person name="Joardar V."/>
            <person name="Deegan J."/>
            <person name="Clutterbuck J."/>
            <person name="Andersen M.R."/>
            <person name="Archer D."/>
            <person name="Bencina M."/>
            <person name="Braus G."/>
            <person name="Coutinho P."/>
            <person name="von Dohren H."/>
            <person name="Doonan J."/>
            <person name="Driessen A.J."/>
            <person name="Durek P."/>
            <person name="Espeso E."/>
            <person name="Fekete E."/>
            <person name="Flipphi M."/>
            <person name="Estrada C.G."/>
            <person name="Geysens S."/>
            <person name="Goldman G."/>
            <person name="de Groot P.W."/>
            <person name="Hansen K."/>
            <person name="Harris S.D."/>
            <person name="Heinekamp T."/>
            <person name="Helmstaedt K."/>
            <person name="Henrissat B."/>
            <person name="Hofmann G."/>
            <person name="Homan T."/>
            <person name="Horio T."/>
            <person name="Horiuchi H."/>
            <person name="James S."/>
            <person name="Jones M."/>
            <person name="Karaffa L."/>
            <person name="Karanyi Z."/>
            <person name="Kato M."/>
            <person name="Keller N."/>
            <person name="Kelly D.E."/>
            <person name="Kiel J.A."/>
            <person name="Kim J.M."/>
            <person name="van der Klei I.J."/>
            <person name="Klis F.M."/>
            <person name="Kovalchuk A."/>
            <person name="Krasevec N."/>
            <person name="Kubicek C.P."/>
            <person name="Liu B."/>
            <person name="Maccabe A."/>
            <person name="Meyer V."/>
            <person name="Mirabito P."/>
            <person name="Miskei M."/>
            <person name="Mos M."/>
            <person name="Mullins J."/>
            <person name="Nelson D.R."/>
            <person name="Nielsen J."/>
            <person name="Oakley B.R."/>
            <person name="Osmani S.A."/>
            <person name="Pakula T."/>
            <person name="Paszewski A."/>
            <person name="Paulsen I."/>
            <person name="Pilsyk S."/>
            <person name="Pocsi I."/>
            <person name="Punt P.J."/>
            <person name="Ram A.F."/>
            <person name="Ren Q."/>
            <person name="Robellet X."/>
            <person name="Robson G."/>
            <person name="Seiboth B."/>
            <person name="van Solingen P."/>
            <person name="Specht T."/>
            <person name="Sun J."/>
            <person name="Taheri-Talesh N."/>
            <person name="Takeshita N."/>
            <person name="Ussery D."/>
            <person name="vanKuyk P.A."/>
            <person name="Visser H."/>
            <person name="van de Vondervoort P.J."/>
            <person name="de Vries R.P."/>
            <person name="Walton J."/>
            <person name="Xiang X."/>
            <person name="Xiong Y."/>
            <person name="Zeng A.P."/>
            <person name="Brandt B.W."/>
            <person name="Cornell M.J."/>
            <person name="van den Hondel C.A."/>
            <person name="Visser J."/>
            <person name="Oliver S.G."/>
            <person name="Turner G."/>
        </authorList>
    </citation>
    <scope>GENOME REANNOTATION</scope>
    <source>
        <strain evidence="4">FGSC A4 / ATCC 38163 / CBS 112.46 / NRRL 194 / M139</strain>
    </source>
</reference>
<dbReference type="RefSeq" id="XP_663725.1">
    <property type="nucleotide sequence ID" value="XM_658633.1"/>
</dbReference>
<dbReference type="Gene3D" id="2.170.270.10">
    <property type="entry name" value="SET domain"/>
    <property type="match status" value="1"/>
</dbReference>
<dbReference type="PANTHER" id="PTHR47332">
    <property type="entry name" value="SET DOMAIN-CONTAINING PROTEIN 5"/>
    <property type="match status" value="1"/>
</dbReference>
<feature type="region of interest" description="Disordered" evidence="1">
    <location>
        <begin position="144"/>
        <end position="197"/>
    </location>
</feature>
<dbReference type="PROSITE" id="PS50280">
    <property type="entry name" value="SET"/>
    <property type="match status" value="1"/>
</dbReference>
<evidence type="ECO:0000256" key="1">
    <source>
        <dbReference type="SAM" id="MobiDB-lite"/>
    </source>
</evidence>
<dbReference type="eggNOG" id="KOG2084">
    <property type="taxonomic scope" value="Eukaryota"/>
</dbReference>
<feature type="region of interest" description="Disordered" evidence="1">
    <location>
        <begin position="226"/>
        <end position="287"/>
    </location>
</feature>
<feature type="compositionally biased region" description="Basic and acidic residues" evidence="1">
    <location>
        <begin position="96"/>
        <end position="106"/>
    </location>
</feature>
<dbReference type="CDD" id="cd20071">
    <property type="entry name" value="SET_SMYD"/>
    <property type="match status" value="1"/>
</dbReference>
<dbReference type="KEGG" id="ani:ANIA_06121"/>
<dbReference type="AlphaFoldDB" id="Q5B009"/>
<feature type="compositionally biased region" description="Basic and acidic residues" evidence="1">
    <location>
        <begin position="988"/>
        <end position="1008"/>
    </location>
</feature>
<organism evidence="3 4">
    <name type="scientific">Emericella nidulans (strain FGSC A4 / ATCC 38163 / CBS 112.46 / NRRL 194 / M139)</name>
    <name type="common">Aspergillus nidulans</name>
    <dbReference type="NCBI Taxonomy" id="227321"/>
    <lineage>
        <taxon>Eukaryota</taxon>
        <taxon>Fungi</taxon>
        <taxon>Dikarya</taxon>
        <taxon>Ascomycota</taxon>
        <taxon>Pezizomycotina</taxon>
        <taxon>Eurotiomycetes</taxon>
        <taxon>Eurotiomycetidae</taxon>
        <taxon>Eurotiales</taxon>
        <taxon>Aspergillaceae</taxon>
        <taxon>Aspergillus</taxon>
        <taxon>Aspergillus subgen. Nidulantes</taxon>
    </lineage>
</organism>
<name>Q5B009_EMENI</name>
<feature type="domain" description="SET" evidence="2">
    <location>
        <begin position="483"/>
        <end position="655"/>
    </location>
</feature>
<dbReference type="SUPFAM" id="SSF82199">
    <property type="entry name" value="SET domain"/>
    <property type="match status" value="1"/>
</dbReference>
<dbReference type="InParanoid" id="Q5B009"/>
<dbReference type="GeneID" id="2870852"/>
<keyword evidence="4" id="KW-1185">Reference proteome</keyword>
<feature type="region of interest" description="Disordered" evidence="1">
    <location>
        <begin position="304"/>
        <end position="350"/>
    </location>
</feature>
<dbReference type="HOGENOM" id="CLU_291515_0_0_1"/>
<evidence type="ECO:0000313" key="3">
    <source>
        <dbReference type="EMBL" id="CBF70143.1"/>
    </source>
</evidence>
<gene>
    <name evidence="3" type="ORF">ANIA_06121</name>
</gene>
<proteinExistence type="predicted"/>
<accession>C8V2D7</accession>
<dbReference type="EMBL" id="BN001301">
    <property type="protein sequence ID" value="CBF70143.1"/>
    <property type="molecule type" value="Genomic_DNA"/>
</dbReference>
<sequence>MTLVNNLIELLYISASMGVNSWSDLLAIELIHLSVLSKNDLLSELVELFLLLTMQKLLGFLESLGATASCFEGNACPNPEQSEPESDPAEPADTNTKADIDRDPKAEATQADLEAVVNGTSTSDAGSRFESASVFVLLPEPKHTPASNLEHHPVSGSDFESVSSSTSELVAESKPQGLDERESQTNLEPESQIEDPLVVKEKQDAQCQIESENALMLAKGLRVESQDQHEEYISSEHQINSQQGLLVESQNQDRQNLVNSEPGSNTDIKSDDRYGHQIHSGDQKESPLLVNYEDQVHKEHISAGSELAPVSGSESEPEAGFDSDSVSSPAPTPELVEEDKTSVTKHQGPHLGAATGPLILQAKPGALILRQNSDLLGLRITAPRARSPSPLRSFSRSAIECLGIPMPSEMPRPSTSNVPDSLADIPPEYLQLPFVDEHVNSSAPKGNKNWHSVDLPHEQLTAANLTRAQDLSNCDLREPVVSDCFEKRWINDKSGFGLVATKHIPAGTVIIADELMILWSGEHKKCKSYGDTNAMLQAKAARMGPEWNNEFLSLAKGQKKKGFAIRKRRLGLEGAIWDQHALPTAWEGNVGEVLGLNLAWLNHCCIPNCVLRFRNEYPTNKKGEICYDKKPRLGKAVVRACADIKPNVEISIAYMQTEGTARERRAAMNRRFGFLCACRFCATPHPSADKAMCHYRRLKRRIEDPNIVSNKPAIAYLHASMLLDHLAAMRVQDFRVADIWVKCAMIAGHHTDLARAWCFLREARELYLVLEGLNGAIYHQVEGWYRDPTSMPGFGGTRRGLSSRMKAFTDFNQGIMPKKMLFMLDAKPNEYIAVPRYRPLPRTDNDKGPSYEIIDGPDFAPAELKFDSKNPSDMCRTHDNCQTLVDHLDRVREKRRNRGPAREMTDDHDSEPYCDGFKQDFLAAFMAVARERFGKAAVDAELEKDHDNPEESFNQDVQVFTSCGETCPKPGCTHQQYEVELQNPSCACDKEPGEEGQPDNKENEESHIQEPTVGARNPVVKHVGAEKKPQFVNLDDFAYCDAGVEYN</sequence>
<feature type="region of interest" description="Disordered" evidence="1">
    <location>
        <begin position="75"/>
        <end position="126"/>
    </location>
</feature>
<dbReference type="OMA" id="AYLHASM"/>
<feature type="compositionally biased region" description="Basic and acidic residues" evidence="1">
    <location>
        <begin position="268"/>
        <end position="285"/>
    </location>
</feature>
<reference evidence="4" key="1">
    <citation type="journal article" date="2005" name="Nature">
        <title>Sequencing of Aspergillus nidulans and comparative analysis with A. fumigatus and A. oryzae.</title>
        <authorList>
            <person name="Galagan J.E."/>
            <person name="Calvo S.E."/>
            <person name="Cuomo C."/>
            <person name="Ma L.J."/>
            <person name="Wortman J.R."/>
            <person name="Batzoglou S."/>
            <person name="Lee S.I."/>
            <person name="Basturkmen M."/>
            <person name="Spevak C.C."/>
            <person name="Clutterbuck J."/>
            <person name="Kapitonov V."/>
            <person name="Jurka J."/>
            <person name="Scazzocchio C."/>
            <person name="Farman M."/>
            <person name="Butler J."/>
            <person name="Purcell S."/>
            <person name="Harris S."/>
            <person name="Braus G.H."/>
            <person name="Draht O."/>
            <person name="Busch S."/>
            <person name="D'Enfert C."/>
            <person name="Bouchier C."/>
            <person name="Goldman G.H."/>
            <person name="Bell-Pedersen D."/>
            <person name="Griffiths-Jones S."/>
            <person name="Doonan J.H."/>
            <person name="Yu J."/>
            <person name="Vienken K."/>
            <person name="Pain A."/>
            <person name="Freitag M."/>
            <person name="Selker E.U."/>
            <person name="Archer D.B."/>
            <person name="Penalva M.A."/>
            <person name="Oakley B.R."/>
            <person name="Momany M."/>
            <person name="Tanaka T."/>
            <person name="Kumagai T."/>
            <person name="Asai K."/>
            <person name="Machida M."/>
            <person name="Nierman W.C."/>
            <person name="Denning D.W."/>
            <person name="Caddick M."/>
            <person name="Hynes M."/>
            <person name="Paoletti M."/>
            <person name="Fischer R."/>
            <person name="Miller B."/>
            <person name="Dyer P."/>
            <person name="Sachs M.S."/>
            <person name="Osmani S.A."/>
            <person name="Birren B.W."/>
        </authorList>
    </citation>
    <scope>NUCLEOTIDE SEQUENCE [LARGE SCALE GENOMIC DNA]</scope>
    <source>
        <strain evidence="4">FGSC A4 / ATCC 38163 / CBS 112.46 / NRRL 194 / M139</strain>
    </source>
</reference>
<dbReference type="STRING" id="227321.Q5B009"/>
<dbReference type="Pfam" id="PF00856">
    <property type="entry name" value="SET"/>
    <property type="match status" value="1"/>
</dbReference>
<dbReference type="PANTHER" id="PTHR47332:SF4">
    <property type="entry name" value="SET DOMAIN-CONTAINING PROTEIN 5"/>
    <property type="match status" value="1"/>
</dbReference>
<dbReference type="InterPro" id="IPR001214">
    <property type="entry name" value="SET_dom"/>
</dbReference>
<dbReference type="InterPro" id="IPR053185">
    <property type="entry name" value="SET_domain_protein"/>
</dbReference>
<protein>
    <submittedName>
        <fullName evidence="3">SET domain protein (AFU_orthologue AFUA_2G08775)</fullName>
    </submittedName>
</protein>
<feature type="compositionally biased region" description="Low complexity" evidence="1">
    <location>
        <begin position="154"/>
        <end position="173"/>
    </location>
</feature>
<feature type="compositionally biased region" description="Polar residues" evidence="1">
    <location>
        <begin position="235"/>
        <end position="267"/>
    </location>
</feature>
<dbReference type="Proteomes" id="UP000000560">
    <property type="component" value="Chromosome I"/>
</dbReference>
<dbReference type="InterPro" id="IPR046341">
    <property type="entry name" value="SET_dom_sf"/>
</dbReference>
<dbReference type="GO" id="GO:0005634">
    <property type="term" value="C:nucleus"/>
    <property type="evidence" value="ECO:0000318"/>
    <property type="project" value="GO_Central"/>
</dbReference>
<evidence type="ECO:0000313" key="4">
    <source>
        <dbReference type="Proteomes" id="UP000000560"/>
    </source>
</evidence>
<dbReference type="OrthoDB" id="438641at2759"/>
<feature type="region of interest" description="Disordered" evidence="1">
    <location>
        <begin position="988"/>
        <end position="1018"/>
    </location>
</feature>